<dbReference type="InterPro" id="IPR027417">
    <property type="entry name" value="P-loop_NTPase"/>
</dbReference>
<feature type="region of interest" description="Disordered" evidence="1">
    <location>
        <begin position="514"/>
        <end position="541"/>
    </location>
</feature>
<dbReference type="Proteomes" id="UP000036513">
    <property type="component" value="Unassembled WGS sequence"/>
</dbReference>
<dbReference type="InterPro" id="IPR002586">
    <property type="entry name" value="CobQ/CobB/MinD/ParA_Nub-bd_dom"/>
</dbReference>
<dbReference type="PATRIC" id="fig|37916.4.peg.5929"/>
<evidence type="ECO:0000259" key="2">
    <source>
        <dbReference type="Pfam" id="PF01656"/>
    </source>
</evidence>
<feature type="compositionally biased region" description="Low complexity" evidence="1">
    <location>
        <begin position="21"/>
        <end position="43"/>
    </location>
</feature>
<feature type="compositionally biased region" description="Low complexity" evidence="1">
    <location>
        <begin position="525"/>
        <end position="535"/>
    </location>
</feature>
<sequence>MSERQSSEFDDHGDRAELPNRSGDGSEGPSSGPLPLRPGGESLPPAPLFDQSQWPRPPHSADPAGPPDTPAAEPPSGFAPTPTRPGAHRGPTDSETTSIVDRDWLTQEIERHQSNLDHGRDAGPQQPGHGTPGQWQFDTPPPPPQPYGGPGQGLPVVPPPGPFRGQLAGQPPPADAIPPQPRPGYDREGGQPPTSGYGDWSAAQGSATSWNYVDNIRSSEMVPTRRIPPSRGWRKAVYYSTFKLINLGQSPDERYEAELVAKVRSLLRGTYKIGVLGKGGVGKSTTAAGVGSIFAELRQDDRVVAVDADTAFGKLSARIDPKVSGSYWEVAQDPNLNTFADMRARVGSNASGLFVLGGESVTVRRRIVDPDIYRRATAQLDRHFTLSIIDCGSTMDSAITREVLSDVDALIVVTSPWYDGASAAGQTLEWLGNGGYTALLHRTVVVVNDSDGHVDKKDLKLLVDRFGKHGQKVIQLPYDQHLRPGGVIDIKSEINPLTRRRLLELAAECAEHFAATTDRPRRGRQAGPAPAAGPIDRPRGV</sequence>
<feature type="compositionally biased region" description="Basic and acidic residues" evidence="1">
    <location>
        <begin position="100"/>
        <end position="121"/>
    </location>
</feature>
<feature type="region of interest" description="Disordered" evidence="1">
    <location>
        <begin position="1"/>
        <end position="202"/>
    </location>
</feature>
<dbReference type="SMR" id="A0A0J6VJN9"/>
<dbReference type="PANTHER" id="PTHR43384:SF14">
    <property type="entry name" value="ESX-1 SECRETION-ASSOCIATED PROTEIN ESPI"/>
    <property type="match status" value="1"/>
</dbReference>
<dbReference type="GO" id="GO:0016887">
    <property type="term" value="F:ATP hydrolysis activity"/>
    <property type="evidence" value="ECO:0007669"/>
    <property type="project" value="TreeGrafter"/>
</dbReference>
<dbReference type="Pfam" id="PF01656">
    <property type="entry name" value="CbiA"/>
    <property type="match status" value="1"/>
</dbReference>
<feature type="domain" description="CobQ/CobB/MinD/ParA nucleotide binding" evidence="2">
    <location>
        <begin position="277"/>
        <end position="482"/>
    </location>
</feature>
<comment type="caution">
    <text evidence="3">The sequence shown here is derived from an EMBL/GenBank/DDBJ whole genome shotgun (WGS) entry which is preliminary data.</text>
</comment>
<dbReference type="EMBL" id="JYNL01000065">
    <property type="protein sequence ID" value="KMO69797.1"/>
    <property type="molecule type" value="Genomic_DNA"/>
</dbReference>
<evidence type="ECO:0000256" key="1">
    <source>
        <dbReference type="SAM" id="MobiDB-lite"/>
    </source>
</evidence>
<protein>
    <submittedName>
        <fullName evidence="3">CobQ/CobB/MinD/ParA nucleotide binding domain protein</fullName>
    </submittedName>
</protein>
<dbReference type="GO" id="GO:0051782">
    <property type="term" value="P:negative regulation of cell division"/>
    <property type="evidence" value="ECO:0007669"/>
    <property type="project" value="TreeGrafter"/>
</dbReference>
<keyword evidence="4" id="KW-1185">Reference proteome</keyword>
<dbReference type="STRING" id="37916.MCHLDSM_05909"/>
<feature type="compositionally biased region" description="Pro residues" evidence="1">
    <location>
        <begin position="55"/>
        <end position="73"/>
    </location>
</feature>
<dbReference type="InterPro" id="IPR050625">
    <property type="entry name" value="ParA/MinD_ATPase"/>
</dbReference>
<feature type="compositionally biased region" description="Pro residues" evidence="1">
    <location>
        <begin position="170"/>
        <end position="182"/>
    </location>
</feature>
<feature type="compositionally biased region" description="Basic and acidic residues" evidence="1">
    <location>
        <begin position="1"/>
        <end position="18"/>
    </location>
</feature>
<dbReference type="GO" id="GO:0005524">
    <property type="term" value="F:ATP binding"/>
    <property type="evidence" value="ECO:0007669"/>
    <property type="project" value="TreeGrafter"/>
</dbReference>
<reference evidence="3 4" key="1">
    <citation type="journal article" date="2015" name="Genome Biol. Evol.">
        <title>Characterization of Three Mycobacterium spp. with Potential Use in Bioremediation by Genome Sequencing and Comparative Genomics.</title>
        <authorList>
            <person name="Das S."/>
            <person name="Pettersson B.M."/>
            <person name="Behra P.R."/>
            <person name="Ramesh M."/>
            <person name="Dasgupta S."/>
            <person name="Bhattacharya A."/>
            <person name="Kirsebom L.A."/>
        </authorList>
    </citation>
    <scope>NUCLEOTIDE SEQUENCE [LARGE SCALE GENOMIC DNA]</scope>
    <source>
        <strain evidence="3 4">DSM 43826</strain>
    </source>
</reference>
<evidence type="ECO:0000313" key="3">
    <source>
        <dbReference type="EMBL" id="KMO69797.1"/>
    </source>
</evidence>
<dbReference type="GO" id="GO:0005829">
    <property type="term" value="C:cytosol"/>
    <property type="evidence" value="ECO:0007669"/>
    <property type="project" value="TreeGrafter"/>
</dbReference>
<accession>A0A0J6VJN9</accession>
<dbReference type="GO" id="GO:0009898">
    <property type="term" value="C:cytoplasmic side of plasma membrane"/>
    <property type="evidence" value="ECO:0007669"/>
    <property type="project" value="TreeGrafter"/>
</dbReference>
<feature type="compositionally biased region" description="Low complexity" evidence="1">
    <location>
        <begin position="123"/>
        <end position="138"/>
    </location>
</feature>
<dbReference type="PANTHER" id="PTHR43384">
    <property type="entry name" value="SEPTUM SITE-DETERMINING PROTEIN MIND HOMOLOG, CHLOROPLASTIC-RELATED"/>
    <property type="match status" value="1"/>
</dbReference>
<organism evidence="3 4">
    <name type="scientific">Mycolicibacterium chlorophenolicum</name>
    <dbReference type="NCBI Taxonomy" id="37916"/>
    <lineage>
        <taxon>Bacteria</taxon>
        <taxon>Bacillati</taxon>
        <taxon>Actinomycetota</taxon>
        <taxon>Actinomycetes</taxon>
        <taxon>Mycobacteriales</taxon>
        <taxon>Mycobacteriaceae</taxon>
        <taxon>Mycolicibacterium</taxon>
    </lineage>
</organism>
<name>A0A0J6VJN9_9MYCO</name>
<evidence type="ECO:0000313" key="4">
    <source>
        <dbReference type="Proteomes" id="UP000036513"/>
    </source>
</evidence>
<proteinExistence type="predicted"/>
<dbReference type="Gene3D" id="3.40.50.300">
    <property type="entry name" value="P-loop containing nucleotide triphosphate hydrolases"/>
    <property type="match status" value="1"/>
</dbReference>
<gene>
    <name evidence="3" type="ORF">MCHLDSM_05909</name>
</gene>
<dbReference type="SUPFAM" id="SSF52540">
    <property type="entry name" value="P-loop containing nucleoside triphosphate hydrolases"/>
    <property type="match status" value="1"/>
</dbReference>
<dbReference type="AlphaFoldDB" id="A0A0J6VJN9"/>